<gene>
    <name evidence="1" type="ORF">RCL2_000118300</name>
</gene>
<dbReference type="AlphaFoldDB" id="A0A8H3KTA8"/>
<accession>A0A8H3KTA8</accession>
<name>A0A8H3KTA8_9GLOM</name>
<dbReference type="Proteomes" id="UP000615446">
    <property type="component" value="Unassembled WGS sequence"/>
</dbReference>
<organism evidence="1 2">
    <name type="scientific">Rhizophagus clarus</name>
    <dbReference type="NCBI Taxonomy" id="94130"/>
    <lineage>
        <taxon>Eukaryota</taxon>
        <taxon>Fungi</taxon>
        <taxon>Fungi incertae sedis</taxon>
        <taxon>Mucoromycota</taxon>
        <taxon>Glomeromycotina</taxon>
        <taxon>Glomeromycetes</taxon>
        <taxon>Glomerales</taxon>
        <taxon>Glomeraceae</taxon>
        <taxon>Rhizophagus</taxon>
    </lineage>
</organism>
<dbReference type="EMBL" id="BLAL01000009">
    <property type="protein sequence ID" value="GES73663.1"/>
    <property type="molecule type" value="Genomic_DNA"/>
</dbReference>
<sequence>MPSDIVEWIKKNGGDWKGKIVTELIEKSFINDLLNAIWYVNICDIEKMKRKAIHSPKEEEFFNRSDLSSYKNSRSQFDKLTGDSNATSNMNEKQIILRTKQLFVNKDDKMIIDLHNFNKAVKVSEYYTGKLALFQYEKEMAVKYKEYLNLVFLGNKHQCKVGELNHSVAAVK</sequence>
<dbReference type="OrthoDB" id="2415771at2759"/>
<proteinExistence type="predicted"/>
<comment type="caution">
    <text evidence="1">The sequence shown here is derived from an EMBL/GenBank/DDBJ whole genome shotgun (WGS) entry which is preliminary data.</text>
</comment>
<evidence type="ECO:0000313" key="1">
    <source>
        <dbReference type="EMBL" id="GES73663.1"/>
    </source>
</evidence>
<protein>
    <submittedName>
        <fullName evidence="1">Uncharacterized protein</fullName>
    </submittedName>
</protein>
<reference evidence="1" key="1">
    <citation type="submission" date="2019-10" db="EMBL/GenBank/DDBJ databases">
        <title>Conservation and host-specific expression of non-tandemly repeated heterogenous ribosome RNA gene in arbuscular mycorrhizal fungi.</title>
        <authorList>
            <person name="Maeda T."/>
            <person name="Kobayashi Y."/>
            <person name="Nakagawa T."/>
            <person name="Ezawa T."/>
            <person name="Yamaguchi K."/>
            <person name="Bino T."/>
            <person name="Nishimoto Y."/>
            <person name="Shigenobu S."/>
            <person name="Kawaguchi M."/>
        </authorList>
    </citation>
    <scope>NUCLEOTIDE SEQUENCE</scope>
    <source>
        <strain evidence="1">HR1</strain>
    </source>
</reference>
<evidence type="ECO:0000313" key="2">
    <source>
        <dbReference type="Proteomes" id="UP000615446"/>
    </source>
</evidence>